<evidence type="ECO:0000313" key="2">
    <source>
        <dbReference type="EMBL" id="AUX36810.1"/>
    </source>
</evidence>
<gene>
    <name evidence="2" type="ORF">SOCE836_090270</name>
</gene>
<organism evidence="2 3">
    <name type="scientific">Sorangium cellulosum</name>
    <name type="common">Polyangium cellulosum</name>
    <dbReference type="NCBI Taxonomy" id="56"/>
    <lineage>
        <taxon>Bacteria</taxon>
        <taxon>Pseudomonadati</taxon>
        <taxon>Myxococcota</taxon>
        <taxon>Polyangia</taxon>
        <taxon>Polyangiales</taxon>
        <taxon>Polyangiaceae</taxon>
        <taxon>Sorangium</taxon>
    </lineage>
</organism>
<dbReference type="AlphaFoldDB" id="A0A4P2R1K8"/>
<dbReference type="EMBL" id="CP012672">
    <property type="protein sequence ID" value="AUX36810.1"/>
    <property type="molecule type" value="Genomic_DNA"/>
</dbReference>
<name>A0A4P2R1K8_SORCE</name>
<evidence type="ECO:0000256" key="1">
    <source>
        <dbReference type="SAM" id="MobiDB-lite"/>
    </source>
</evidence>
<dbReference type="Proteomes" id="UP000295497">
    <property type="component" value="Chromosome"/>
</dbReference>
<reference evidence="2 3" key="1">
    <citation type="submission" date="2015-09" db="EMBL/GenBank/DDBJ databases">
        <title>Sorangium comparison.</title>
        <authorList>
            <person name="Zaburannyi N."/>
            <person name="Bunk B."/>
            <person name="Overmann J."/>
            <person name="Mueller R."/>
        </authorList>
    </citation>
    <scope>NUCLEOTIDE SEQUENCE [LARGE SCALE GENOMIC DNA]</scope>
    <source>
        <strain evidence="2 3">So ce836</strain>
    </source>
</reference>
<protein>
    <submittedName>
        <fullName evidence="2">Uncharacterized protein</fullName>
    </submittedName>
</protein>
<dbReference type="PROSITE" id="PS51257">
    <property type="entry name" value="PROKAR_LIPOPROTEIN"/>
    <property type="match status" value="1"/>
</dbReference>
<sequence length="270" mass="24461">MKWTSIVFLGCLLVACGGDDPNPGTGGAGGNAEGGGGAGAGGNAEGGGGAGAGAGGNAEGGGGAGSGGNAEGGGGAGSGGNAEDGGGAGSGGNAEGGGGAGAGGNAEGGGGAGSGGNAEGGGGAGSGGNAEGGGGAGSGGNAEGGGGADGGLDRTELAIAADEDGTAGCATFVDGVWGVDETEFFGGEPTNYSCALVPVLVDGDAYWISSRDFAGTIDAYDLNYSFLSAAARIEETSSSFILLDTAFEEIFSGILNVTSLTDDSVTLSIE</sequence>
<evidence type="ECO:0000313" key="3">
    <source>
        <dbReference type="Proteomes" id="UP000295497"/>
    </source>
</evidence>
<proteinExistence type="predicted"/>
<accession>A0A4P2R1K8</accession>
<feature type="region of interest" description="Disordered" evidence="1">
    <location>
        <begin position="59"/>
        <end position="149"/>
    </location>
</feature>